<dbReference type="Proteomes" id="UP001194468">
    <property type="component" value="Unassembled WGS sequence"/>
</dbReference>
<evidence type="ECO:0000313" key="4">
    <source>
        <dbReference type="Proteomes" id="UP001194468"/>
    </source>
</evidence>
<keyword evidence="4" id="KW-1185">Reference proteome</keyword>
<dbReference type="InterPro" id="IPR001005">
    <property type="entry name" value="SANT/Myb"/>
</dbReference>
<evidence type="ECO:0000256" key="1">
    <source>
        <dbReference type="SAM" id="MobiDB-lite"/>
    </source>
</evidence>
<dbReference type="EMBL" id="WHUW01000388">
    <property type="protein sequence ID" value="KAF8415007.1"/>
    <property type="molecule type" value="Genomic_DNA"/>
</dbReference>
<protein>
    <recommendedName>
        <fullName evidence="2">Myb-like domain-containing protein</fullName>
    </recommendedName>
</protein>
<gene>
    <name evidence="3" type="ORF">L210DRAFT_3432899</name>
</gene>
<name>A0AAD4G5E0_BOLED</name>
<comment type="caution">
    <text evidence="3">The sequence shown here is derived from an EMBL/GenBank/DDBJ whole genome shotgun (WGS) entry which is preliminary data.</text>
</comment>
<feature type="domain" description="Myb-like" evidence="2">
    <location>
        <begin position="53"/>
        <end position="95"/>
    </location>
</feature>
<dbReference type="AlphaFoldDB" id="A0AAD4G5E0"/>
<evidence type="ECO:0000313" key="3">
    <source>
        <dbReference type="EMBL" id="KAF8415007.1"/>
    </source>
</evidence>
<feature type="non-terminal residue" evidence="3">
    <location>
        <position position="1"/>
    </location>
</feature>
<dbReference type="Pfam" id="PF00249">
    <property type="entry name" value="Myb_DNA-binding"/>
    <property type="match status" value="1"/>
</dbReference>
<evidence type="ECO:0000259" key="2">
    <source>
        <dbReference type="Pfam" id="PF00249"/>
    </source>
</evidence>
<sequence length="119" mass="12824">MYSAPAYPTAPYYGYSGYSSFYPSIPAPQAGPSTSTGSNGPAGPIPGSAGNQGAWSDEETEKLKKLAEEHRNANGEIAWDALCEKWGNSRTRHQILIKATSLGLKESSSRGTKRRRDTE</sequence>
<accession>A0AAD4G5E0</accession>
<feature type="region of interest" description="Disordered" evidence="1">
    <location>
        <begin position="99"/>
        <end position="119"/>
    </location>
</feature>
<proteinExistence type="predicted"/>
<reference evidence="3" key="1">
    <citation type="submission" date="2019-10" db="EMBL/GenBank/DDBJ databases">
        <authorList>
            <consortium name="DOE Joint Genome Institute"/>
            <person name="Kuo A."/>
            <person name="Miyauchi S."/>
            <person name="Kiss E."/>
            <person name="Drula E."/>
            <person name="Kohler A."/>
            <person name="Sanchez-Garcia M."/>
            <person name="Andreopoulos B."/>
            <person name="Barry K.W."/>
            <person name="Bonito G."/>
            <person name="Buee M."/>
            <person name="Carver A."/>
            <person name="Chen C."/>
            <person name="Cichocki N."/>
            <person name="Clum A."/>
            <person name="Culley D."/>
            <person name="Crous P.W."/>
            <person name="Fauchery L."/>
            <person name="Girlanda M."/>
            <person name="Hayes R."/>
            <person name="Keri Z."/>
            <person name="LaButti K."/>
            <person name="Lipzen A."/>
            <person name="Lombard V."/>
            <person name="Magnuson J."/>
            <person name="Maillard F."/>
            <person name="Morin E."/>
            <person name="Murat C."/>
            <person name="Nolan M."/>
            <person name="Ohm R."/>
            <person name="Pangilinan J."/>
            <person name="Pereira M."/>
            <person name="Perotto S."/>
            <person name="Peter M."/>
            <person name="Riley R."/>
            <person name="Sitrit Y."/>
            <person name="Stielow B."/>
            <person name="Szollosi G."/>
            <person name="Zifcakova L."/>
            <person name="Stursova M."/>
            <person name="Spatafora J.W."/>
            <person name="Tedersoo L."/>
            <person name="Vaario L.-M."/>
            <person name="Yamada A."/>
            <person name="Yan M."/>
            <person name="Wang P."/>
            <person name="Xu J."/>
            <person name="Bruns T."/>
            <person name="Baldrian P."/>
            <person name="Vilgalys R."/>
            <person name="Henrissat B."/>
            <person name="Grigoriev I.V."/>
            <person name="Hibbett D."/>
            <person name="Nagy L.G."/>
            <person name="Martin F.M."/>
        </authorList>
    </citation>
    <scope>NUCLEOTIDE SEQUENCE</scope>
    <source>
        <strain evidence="3">BED1</strain>
    </source>
</reference>
<dbReference type="Gene3D" id="1.10.10.60">
    <property type="entry name" value="Homeodomain-like"/>
    <property type="match status" value="1"/>
</dbReference>
<dbReference type="CDD" id="cd00167">
    <property type="entry name" value="SANT"/>
    <property type="match status" value="1"/>
</dbReference>
<feature type="region of interest" description="Disordered" evidence="1">
    <location>
        <begin position="24"/>
        <end position="68"/>
    </location>
</feature>
<reference evidence="3" key="2">
    <citation type="journal article" date="2020" name="Nat. Commun.">
        <title>Large-scale genome sequencing of mycorrhizal fungi provides insights into the early evolution of symbiotic traits.</title>
        <authorList>
            <person name="Miyauchi S."/>
            <person name="Kiss E."/>
            <person name="Kuo A."/>
            <person name="Drula E."/>
            <person name="Kohler A."/>
            <person name="Sanchez-Garcia M."/>
            <person name="Morin E."/>
            <person name="Andreopoulos B."/>
            <person name="Barry K.W."/>
            <person name="Bonito G."/>
            <person name="Buee M."/>
            <person name="Carver A."/>
            <person name="Chen C."/>
            <person name="Cichocki N."/>
            <person name="Clum A."/>
            <person name="Culley D."/>
            <person name="Crous P.W."/>
            <person name="Fauchery L."/>
            <person name="Girlanda M."/>
            <person name="Hayes R.D."/>
            <person name="Keri Z."/>
            <person name="LaButti K."/>
            <person name="Lipzen A."/>
            <person name="Lombard V."/>
            <person name="Magnuson J."/>
            <person name="Maillard F."/>
            <person name="Murat C."/>
            <person name="Nolan M."/>
            <person name="Ohm R.A."/>
            <person name="Pangilinan J."/>
            <person name="Pereira M.F."/>
            <person name="Perotto S."/>
            <person name="Peter M."/>
            <person name="Pfister S."/>
            <person name="Riley R."/>
            <person name="Sitrit Y."/>
            <person name="Stielow J.B."/>
            <person name="Szollosi G."/>
            <person name="Zifcakova L."/>
            <person name="Stursova M."/>
            <person name="Spatafora J.W."/>
            <person name="Tedersoo L."/>
            <person name="Vaario L.M."/>
            <person name="Yamada A."/>
            <person name="Yan M."/>
            <person name="Wang P."/>
            <person name="Xu J."/>
            <person name="Bruns T."/>
            <person name="Baldrian P."/>
            <person name="Vilgalys R."/>
            <person name="Dunand C."/>
            <person name="Henrissat B."/>
            <person name="Grigoriev I.V."/>
            <person name="Hibbett D."/>
            <person name="Nagy L.G."/>
            <person name="Martin F.M."/>
        </authorList>
    </citation>
    <scope>NUCLEOTIDE SEQUENCE</scope>
    <source>
        <strain evidence="3">BED1</strain>
    </source>
</reference>
<organism evidence="3 4">
    <name type="scientific">Boletus edulis BED1</name>
    <dbReference type="NCBI Taxonomy" id="1328754"/>
    <lineage>
        <taxon>Eukaryota</taxon>
        <taxon>Fungi</taxon>
        <taxon>Dikarya</taxon>
        <taxon>Basidiomycota</taxon>
        <taxon>Agaricomycotina</taxon>
        <taxon>Agaricomycetes</taxon>
        <taxon>Agaricomycetidae</taxon>
        <taxon>Boletales</taxon>
        <taxon>Boletineae</taxon>
        <taxon>Boletaceae</taxon>
        <taxon>Boletoideae</taxon>
        <taxon>Boletus</taxon>
    </lineage>
</organism>